<name>A0A4R5PNH3_9HYPH</name>
<proteinExistence type="predicted"/>
<protein>
    <submittedName>
        <fullName evidence="1">Uncharacterized protein</fullName>
    </submittedName>
</protein>
<dbReference type="EMBL" id="SMSI01000001">
    <property type="protein sequence ID" value="TDH38107.1"/>
    <property type="molecule type" value="Genomic_DNA"/>
</dbReference>
<dbReference type="RefSeq" id="WP_133282942.1">
    <property type="nucleotide sequence ID" value="NZ_SMSI01000001.1"/>
</dbReference>
<accession>A0A4R5PNH3</accession>
<keyword evidence="2" id="KW-1185">Reference proteome</keyword>
<gene>
    <name evidence="1" type="ORF">E2A64_02980</name>
</gene>
<organism evidence="1 2">
    <name type="scientific">Pseudohoeflea suaedae</name>
    <dbReference type="NCBI Taxonomy" id="877384"/>
    <lineage>
        <taxon>Bacteria</taxon>
        <taxon>Pseudomonadati</taxon>
        <taxon>Pseudomonadota</taxon>
        <taxon>Alphaproteobacteria</taxon>
        <taxon>Hyphomicrobiales</taxon>
        <taxon>Rhizobiaceae</taxon>
        <taxon>Pseudohoeflea</taxon>
    </lineage>
</organism>
<dbReference type="AlphaFoldDB" id="A0A4R5PNH3"/>
<dbReference type="Proteomes" id="UP000295131">
    <property type="component" value="Unassembled WGS sequence"/>
</dbReference>
<evidence type="ECO:0000313" key="2">
    <source>
        <dbReference type="Proteomes" id="UP000295131"/>
    </source>
</evidence>
<comment type="caution">
    <text evidence="1">The sequence shown here is derived from an EMBL/GenBank/DDBJ whole genome shotgun (WGS) entry which is preliminary data.</text>
</comment>
<reference evidence="1 2" key="1">
    <citation type="journal article" date="2013" name="Int. J. Syst. Evol. Microbiol.">
        <title>Hoeflea suaedae sp. nov., an endophytic bacterium isolated from the root of the halophyte Suaeda maritima.</title>
        <authorList>
            <person name="Chung E.J."/>
            <person name="Park J.A."/>
            <person name="Pramanik P."/>
            <person name="Bibi F."/>
            <person name="Jeon C.O."/>
            <person name="Chung Y.R."/>
        </authorList>
    </citation>
    <scope>NUCLEOTIDE SEQUENCE [LARGE SCALE GENOMIC DNA]</scope>
    <source>
        <strain evidence="1 2">YC6898</strain>
    </source>
</reference>
<sequence length="77" mass="8907">MTLDQHAPDLETTEDDLFEEIFDQLNRSFVRHGLERINETIAMTEALADEDERFMRAPLQMLKAAALMARLELEGEI</sequence>
<evidence type="ECO:0000313" key="1">
    <source>
        <dbReference type="EMBL" id="TDH38107.1"/>
    </source>
</evidence>